<dbReference type="GO" id="GO:0019722">
    <property type="term" value="P:calcium-mediated signaling"/>
    <property type="evidence" value="ECO:0007669"/>
    <property type="project" value="InterPro"/>
</dbReference>
<keyword evidence="2" id="KW-0106">Calcium</keyword>
<feature type="domain" description="EF-hand" evidence="3">
    <location>
        <begin position="150"/>
        <end position="185"/>
    </location>
</feature>
<evidence type="ECO:0000259" key="3">
    <source>
        <dbReference type="PROSITE" id="PS50222"/>
    </source>
</evidence>
<dbReference type="InterPro" id="IPR002048">
    <property type="entry name" value="EF_hand_dom"/>
</dbReference>
<accession>A0A5A8D5N6</accession>
<organism evidence="5 7">
    <name type="scientific">Cafeteria roenbergensis</name>
    <name type="common">Marine flagellate</name>
    <dbReference type="NCBI Taxonomy" id="33653"/>
    <lineage>
        <taxon>Eukaryota</taxon>
        <taxon>Sar</taxon>
        <taxon>Stramenopiles</taxon>
        <taxon>Bigyra</taxon>
        <taxon>Opalozoa</taxon>
        <taxon>Bicosoecida</taxon>
        <taxon>Cafeteriaceae</taxon>
        <taxon>Cafeteria</taxon>
    </lineage>
</organism>
<dbReference type="PROSITE" id="PS50222">
    <property type="entry name" value="EF_HAND_2"/>
    <property type="match status" value="1"/>
</dbReference>
<protein>
    <recommendedName>
        <fullName evidence="3">EF-hand domain-containing protein</fullName>
    </recommendedName>
</protein>
<dbReference type="PANTHER" id="PTHR23056:SF110">
    <property type="entry name" value="CALMODULIN"/>
    <property type="match status" value="1"/>
</dbReference>
<evidence type="ECO:0000313" key="4">
    <source>
        <dbReference type="EMBL" id="KAA0148986.1"/>
    </source>
</evidence>
<name>A0A5A8D5N6_CAFRO</name>
<dbReference type="AlphaFoldDB" id="A0A5A8D5N6"/>
<keyword evidence="1" id="KW-0677">Repeat</keyword>
<dbReference type="Proteomes" id="UP000325113">
    <property type="component" value="Unassembled WGS sequence"/>
</dbReference>
<dbReference type="PROSITE" id="PS00018">
    <property type="entry name" value="EF_HAND_1"/>
    <property type="match status" value="1"/>
</dbReference>
<dbReference type="InterPro" id="IPR011992">
    <property type="entry name" value="EF-hand-dom_pair"/>
</dbReference>
<dbReference type="EMBL" id="VLTM01000048">
    <property type="protein sequence ID" value="KAA0160074.1"/>
    <property type="molecule type" value="Genomic_DNA"/>
</dbReference>
<dbReference type="Gene3D" id="1.10.238.10">
    <property type="entry name" value="EF-hand"/>
    <property type="match status" value="1"/>
</dbReference>
<dbReference type="OMA" id="KHICATV"/>
<dbReference type="SUPFAM" id="SSF47473">
    <property type="entry name" value="EF-hand"/>
    <property type="match status" value="1"/>
</dbReference>
<dbReference type="GO" id="GO:0019900">
    <property type="term" value="F:kinase binding"/>
    <property type="evidence" value="ECO:0007669"/>
    <property type="project" value="InterPro"/>
</dbReference>
<gene>
    <name evidence="4" type="ORF">FNF29_06278</name>
    <name evidence="5" type="ORF">FNF31_04532</name>
</gene>
<keyword evidence="6" id="KW-1185">Reference proteome</keyword>
<dbReference type="InterPro" id="IPR018247">
    <property type="entry name" value="EF_Hand_1_Ca_BS"/>
</dbReference>
<evidence type="ECO:0000313" key="7">
    <source>
        <dbReference type="Proteomes" id="UP000325113"/>
    </source>
</evidence>
<dbReference type="InterPro" id="IPR045198">
    <property type="entry name" value="CNBL1-10"/>
</dbReference>
<evidence type="ECO:0000313" key="6">
    <source>
        <dbReference type="Proteomes" id="UP000323011"/>
    </source>
</evidence>
<evidence type="ECO:0000256" key="1">
    <source>
        <dbReference type="ARBA" id="ARBA00022737"/>
    </source>
</evidence>
<dbReference type="PANTHER" id="PTHR23056">
    <property type="entry name" value="CALCINEURIN B"/>
    <property type="match status" value="1"/>
</dbReference>
<evidence type="ECO:0000313" key="5">
    <source>
        <dbReference type="EMBL" id="KAA0160074.1"/>
    </source>
</evidence>
<dbReference type="Proteomes" id="UP000323011">
    <property type="component" value="Unassembled WGS sequence"/>
</dbReference>
<sequence length="229" mass="24331">MGNKAGKFALKPKDVTAAQAGTRFTKEEIEALYFHFVSLRDDGAAAPKGLGEVVNLTQFQRGLGFTGASSLFVERVFQVMFDVEGSGWIDFKKFVDGIHRLSSYESQENKIRMSYAVHNLSGAAGICREDLMRMLSACLHENDVAVPSKDVEALVERTFASFDADGDGFISPEEYRLMVEADKSVLAPLTMNVPELIAAAKADAVAAAAAAAAGSPAAASGRLSGSGRG</sequence>
<dbReference type="EMBL" id="VLTN01000047">
    <property type="protein sequence ID" value="KAA0148986.1"/>
    <property type="molecule type" value="Genomic_DNA"/>
</dbReference>
<proteinExistence type="predicted"/>
<dbReference type="GO" id="GO:0005509">
    <property type="term" value="F:calcium ion binding"/>
    <property type="evidence" value="ECO:0007669"/>
    <property type="project" value="InterPro"/>
</dbReference>
<evidence type="ECO:0000256" key="2">
    <source>
        <dbReference type="ARBA" id="ARBA00022837"/>
    </source>
</evidence>
<dbReference type="SMART" id="SM00054">
    <property type="entry name" value="EFh"/>
    <property type="match status" value="2"/>
</dbReference>
<reference evidence="6 7" key="1">
    <citation type="submission" date="2019-07" db="EMBL/GenBank/DDBJ databases">
        <title>Genomes of Cafeteria roenbergensis.</title>
        <authorList>
            <person name="Fischer M.G."/>
            <person name="Hackl T."/>
            <person name="Roman M."/>
        </authorList>
    </citation>
    <scope>NUCLEOTIDE SEQUENCE [LARGE SCALE GENOMIC DNA]</scope>
    <source>
        <strain evidence="4 6">BVI</strain>
        <strain evidence="5 7">Cflag</strain>
    </source>
</reference>
<comment type="caution">
    <text evidence="5">The sequence shown here is derived from an EMBL/GenBank/DDBJ whole genome shotgun (WGS) entry which is preliminary data.</text>
</comment>
<dbReference type="Pfam" id="PF13202">
    <property type="entry name" value="EF-hand_5"/>
    <property type="match status" value="1"/>
</dbReference>